<evidence type="ECO:0000313" key="2">
    <source>
        <dbReference type="EMBL" id="KAG9195172.1"/>
    </source>
</evidence>
<proteinExistence type="predicted"/>
<organism evidence="2 3">
    <name type="scientific">Alternaria panax</name>
    <dbReference type="NCBI Taxonomy" id="48097"/>
    <lineage>
        <taxon>Eukaryota</taxon>
        <taxon>Fungi</taxon>
        <taxon>Dikarya</taxon>
        <taxon>Ascomycota</taxon>
        <taxon>Pezizomycotina</taxon>
        <taxon>Dothideomycetes</taxon>
        <taxon>Pleosporomycetidae</taxon>
        <taxon>Pleosporales</taxon>
        <taxon>Pleosporineae</taxon>
        <taxon>Pleosporaceae</taxon>
        <taxon>Alternaria</taxon>
        <taxon>Alternaria sect. Panax</taxon>
    </lineage>
</organism>
<sequence length="388" mass="44024">MNQYNPDVPGPYYLSAPYEITRHELRAAAVTHMQITLKVIEDFCNSSERLEQIGAMIPTTSGLRYWVKDSVTAESIIVAECHWLLHLVPVYKSRVPTEVRLAFEALTTPELMNRALVHSLSNYLKYIDLRAIQGLQTQGQALQTKGRSLQGSFSPPMTVQQPAVQLIQTAVLTWTGHVTIPQGPRTSGIRPGGFFPRAASSWRALWKRFDAGGWSLSMLRMLIFYQRQLVTADLRAHTFGSMKKHRKDAQNHQCSAASFTLENISTDCVSSNIDFNDLRDCFLFSLGDGLVHFPQGADEGILTIAVRYARYHGHNNVRLSQVEQYITQERLDLRYNLPGPSPVSVVQADQAARDRHYPDHNSNPARRQDPNYDLIKRWWRAGGYFHDV</sequence>
<comment type="caution">
    <text evidence="2">The sequence shown here is derived from an EMBL/GenBank/DDBJ whole genome shotgun (WGS) entry which is preliminary data.</text>
</comment>
<accession>A0AAD4NUL0</accession>
<dbReference type="Proteomes" id="UP001199106">
    <property type="component" value="Unassembled WGS sequence"/>
</dbReference>
<evidence type="ECO:0000313" key="3">
    <source>
        <dbReference type="Proteomes" id="UP001199106"/>
    </source>
</evidence>
<feature type="region of interest" description="Disordered" evidence="1">
    <location>
        <begin position="346"/>
        <end position="368"/>
    </location>
</feature>
<protein>
    <submittedName>
        <fullName evidence="2">Uncharacterized protein</fullName>
    </submittedName>
</protein>
<dbReference type="AlphaFoldDB" id="A0AAD4NUL0"/>
<gene>
    <name evidence="2" type="ORF">G6011_00292</name>
</gene>
<keyword evidence="3" id="KW-1185">Reference proteome</keyword>
<name>A0AAD4NUL0_9PLEO</name>
<dbReference type="EMBL" id="JAANER010000001">
    <property type="protein sequence ID" value="KAG9195172.1"/>
    <property type="molecule type" value="Genomic_DNA"/>
</dbReference>
<reference evidence="2" key="1">
    <citation type="submission" date="2021-07" db="EMBL/GenBank/DDBJ databases">
        <title>Genome Resource of American Ginseng Black Spot Pathogen Alternaria panax.</title>
        <authorList>
            <person name="Qiu C."/>
            <person name="Wang W."/>
            <person name="Liu Z."/>
        </authorList>
    </citation>
    <scope>NUCLEOTIDE SEQUENCE</scope>
    <source>
        <strain evidence="2">BNCC115425</strain>
    </source>
</reference>
<evidence type="ECO:0000256" key="1">
    <source>
        <dbReference type="SAM" id="MobiDB-lite"/>
    </source>
</evidence>